<evidence type="ECO:0000256" key="2">
    <source>
        <dbReference type="ARBA" id="ARBA00022884"/>
    </source>
</evidence>
<dbReference type="AlphaFoldDB" id="A0A1E2V694"/>
<dbReference type="CDD" id="cd00165">
    <property type="entry name" value="S4"/>
    <property type="match status" value="1"/>
</dbReference>
<dbReference type="PROSITE" id="PS50889">
    <property type="entry name" value="S4"/>
    <property type="match status" value="1"/>
</dbReference>
<reference evidence="7 8" key="1">
    <citation type="submission" date="2016-08" db="EMBL/GenBank/DDBJ databases">
        <authorList>
            <person name="Seilhamer J.J."/>
        </authorList>
    </citation>
    <scope>NUCLEOTIDE SEQUENCE [LARGE SCALE GENOMIC DNA]</scope>
    <source>
        <strain evidence="7 8">PH27A</strain>
    </source>
</reference>
<feature type="region of interest" description="Disordered" evidence="5">
    <location>
        <begin position="86"/>
        <end position="146"/>
    </location>
</feature>
<dbReference type="Pfam" id="PF01479">
    <property type="entry name" value="S4"/>
    <property type="match status" value="1"/>
</dbReference>
<accession>A0A1E2V694</accession>
<dbReference type="InterPro" id="IPR025708">
    <property type="entry name" value="HSP15"/>
</dbReference>
<evidence type="ECO:0000259" key="6">
    <source>
        <dbReference type="SMART" id="SM00363"/>
    </source>
</evidence>
<evidence type="ECO:0000256" key="5">
    <source>
        <dbReference type="SAM" id="MobiDB-lite"/>
    </source>
</evidence>
<dbReference type="OrthoDB" id="9797176at2"/>
<dbReference type="STRING" id="197479.BFW38_02060"/>
<feature type="compositionally biased region" description="Basic residues" evidence="5">
    <location>
        <begin position="130"/>
        <end position="146"/>
    </location>
</feature>
<dbReference type="RefSeq" id="WP_068996894.1">
    <property type="nucleotide sequence ID" value="NZ_MDTQ01000001.1"/>
</dbReference>
<dbReference type="SUPFAM" id="SSF55174">
    <property type="entry name" value="Alpha-L RNA-binding motif"/>
    <property type="match status" value="1"/>
</dbReference>
<evidence type="ECO:0000256" key="3">
    <source>
        <dbReference type="ARBA" id="ARBA00023125"/>
    </source>
</evidence>
<proteinExistence type="inferred from homology"/>
<dbReference type="GO" id="GO:0043023">
    <property type="term" value="F:ribosomal large subunit binding"/>
    <property type="evidence" value="ECO:0007669"/>
    <property type="project" value="InterPro"/>
</dbReference>
<protein>
    <recommendedName>
        <fullName evidence="4">Heat shock protein 15</fullName>
    </recommendedName>
</protein>
<dbReference type="GO" id="GO:0003677">
    <property type="term" value="F:DNA binding"/>
    <property type="evidence" value="ECO:0007669"/>
    <property type="project" value="UniProtKB-KW"/>
</dbReference>
<evidence type="ECO:0000256" key="1">
    <source>
        <dbReference type="ARBA" id="ARBA00008396"/>
    </source>
</evidence>
<comment type="caution">
    <text evidence="7">The sequence shown here is derived from an EMBL/GenBank/DDBJ whole genome shotgun (WGS) entry which is preliminary data.</text>
</comment>
<keyword evidence="8" id="KW-1185">Reference proteome</keyword>
<dbReference type="Proteomes" id="UP000094291">
    <property type="component" value="Unassembled WGS sequence"/>
</dbReference>
<dbReference type="GO" id="GO:0034605">
    <property type="term" value="P:cellular response to heat"/>
    <property type="evidence" value="ECO:0007669"/>
    <property type="project" value="InterPro"/>
</dbReference>
<name>A0A1E2V694_9GAMM</name>
<dbReference type="InterPro" id="IPR002942">
    <property type="entry name" value="S4_RNA-bd"/>
</dbReference>
<dbReference type="GO" id="GO:0003727">
    <property type="term" value="F:single-stranded RNA binding"/>
    <property type="evidence" value="ECO:0007669"/>
    <property type="project" value="InterPro"/>
</dbReference>
<dbReference type="Gene3D" id="3.10.290.10">
    <property type="entry name" value="RNA-binding S4 domain"/>
    <property type="match status" value="1"/>
</dbReference>
<keyword evidence="3 4" id="KW-0238">DNA-binding</keyword>
<feature type="domain" description="RNA-binding S4" evidence="6">
    <location>
        <begin position="22"/>
        <end position="85"/>
    </location>
</feature>
<dbReference type="EMBL" id="MDTQ01000001">
    <property type="protein sequence ID" value="ODC02509.1"/>
    <property type="molecule type" value="Genomic_DNA"/>
</dbReference>
<evidence type="ECO:0000313" key="8">
    <source>
        <dbReference type="Proteomes" id="UP000094291"/>
    </source>
</evidence>
<sequence length="146" mass="16731">MSKTSHATDNDNPLGSDQQSTVRLDKWLWAARFYKTRSLAKAAIEGGKIRCDGQRPKVGRGLKIGTRLELSRGHEQMEVIVEALSEKRGPASEAQKLYQETERSQAHRAQQAASRKLMRDTQLAPDHRPDKKSRRQIHQFKRRNTE</sequence>
<gene>
    <name evidence="7" type="ORF">BFW38_02060</name>
</gene>
<comment type="similarity">
    <text evidence="1 4">Belongs to the HSP15 family.</text>
</comment>
<dbReference type="PIRSF" id="PIRSF016821">
    <property type="entry name" value="HSP15"/>
    <property type="match status" value="1"/>
</dbReference>
<dbReference type="InterPro" id="IPR036986">
    <property type="entry name" value="S4_RNA-bd_sf"/>
</dbReference>
<organism evidence="7 8">
    <name type="scientific">Terasakiispira papahanaumokuakeensis</name>
    <dbReference type="NCBI Taxonomy" id="197479"/>
    <lineage>
        <taxon>Bacteria</taxon>
        <taxon>Pseudomonadati</taxon>
        <taxon>Pseudomonadota</taxon>
        <taxon>Gammaproteobacteria</taxon>
        <taxon>Oceanospirillales</taxon>
        <taxon>Terasakiispira</taxon>
    </lineage>
</organism>
<evidence type="ECO:0000313" key="7">
    <source>
        <dbReference type="EMBL" id="ODC02509.1"/>
    </source>
</evidence>
<keyword evidence="2 4" id="KW-0694">RNA-binding</keyword>
<evidence type="ECO:0000256" key="4">
    <source>
        <dbReference type="PIRNR" id="PIRNR016821"/>
    </source>
</evidence>
<dbReference type="SMART" id="SM00363">
    <property type="entry name" value="S4"/>
    <property type="match status" value="1"/>
</dbReference>